<dbReference type="InterPro" id="IPR001313">
    <property type="entry name" value="Pumilio_RNA-bd_rpt"/>
</dbReference>
<evidence type="ECO:0000313" key="6">
    <source>
        <dbReference type="Proteomes" id="UP000663889"/>
    </source>
</evidence>
<dbReference type="SMART" id="SM00025">
    <property type="entry name" value="Pumilio"/>
    <property type="match status" value="4"/>
</dbReference>
<dbReference type="PANTHER" id="PTHR12537">
    <property type="entry name" value="RNA BINDING PROTEIN PUMILIO-RELATED"/>
    <property type="match status" value="1"/>
</dbReference>
<feature type="repeat" description="Pumilio" evidence="2">
    <location>
        <begin position="364"/>
        <end position="399"/>
    </location>
</feature>
<dbReference type="GO" id="GO:0005737">
    <property type="term" value="C:cytoplasm"/>
    <property type="evidence" value="ECO:0007669"/>
    <property type="project" value="TreeGrafter"/>
</dbReference>
<dbReference type="PROSITE" id="PS50303">
    <property type="entry name" value="PUM_HD"/>
    <property type="match status" value="1"/>
</dbReference>
<feature type="region of interest" description="Disordered" evidence="3">
    <location>
        <begin position="123"/>
        <end position="149"/>
    </location>
</feature>
<protein>
    <recommendedName>
        <fullName evidence="4">PUM-HD domain-containing protein</fullName>
    </recommendedName>
</protein>
<feature type="repeat" description="Pumilio" evidence="2">
    <location>
        <begin position="328"/>
        <end position="363"/>
    </location>
</feature>
<comment type="caution">
    <text evidence="5">The sequence shown here is derived from an EMBL/GenBank/DDBJ whole genome shotgun (WGS) entry which is preliminary data.</text>
</comment>
<organism evidence="5 6">
    <name type="scientific">Rotaria sordida</name>
    <dbReference type="NCBI Taxonomy" id="392033"/>
    <lineage>
        <taxon>Eukaryota</taxon>
        <taxon>Metazoa</taxon>
        <taxon>Spiralia</taxon>
        <taxon>Gnathifera</taxon>
        <taxon>Rotifera</taxon>
        <taxon>Eurotatoria</taxon>
        <taxon>Bdelloidea</taxon>
        <taxon>Philodinida</taxon>
        <taxon>Philodinidae</taxon>
        <taxon>Rotaria</taxon>
    </lineage>
</organism>
<evidence type="ECO:0000259" key="4">
    <source>
        <dbReference type="PROSITE" id="PS50303"/>
    </source>
</evidence>
<dbReference type="InterPro" id="IPR033133">
    <property type="entry name" value="PUM-HD"/>
</dbReference>
<evidence type="ECO:0000313" key="5">
    <source>
        <dbReference type="EMBL" id="CAF0900955.1"/>
    </source>
</evidence>
<sequence length="422" mass="48593">MATNEFPASQIDNQNHNINNIPLYAESKMTRQQAIHEIGDIILRSNMKPRLVKYTLQLLKKLLPSDNTLPNTIDELFRAMMSSENDWRLTQYFIRHKECPSILSASSNICNENSNRSINLDSSLSTEQQDEYNISIQSSSSSSDDENPYEKLQKYLRPITDIARDFNLNYTTTLPININQRLQLASNSINPSKFLDEFNRLISETTSTVSTNEQDLFDTTRIFDDTDNDTLHYSISNDNKKLCCFEINGYDVLNGEILPNASQLMTDVFGNYVIQKFFEFGTPEHKTYLAQRIRGNVLTLALQIYGCCVIQKAVETLPIEYQMPISRELDGNVIKCIEDQNGNHVIQRCIECCSSESIEFIIRDVTRQVYTLSTHPYGCRVIQRILENCKEVQTRPILDILHSELENLVQDQYGKKLVLLFF</sequence>
<reference evidence="5" key="1">
    <citation type="submission" date="2021-02" db="EMBL/GenBank/DDBJ databases">
        <authorList>
            <person name="Nowell W R."/>
        </authorList>
    </citation>
    <scope>NUCLEOTIDE SEQUENCE</scope>
</reference>
<dbReference type="InterPro" id="IPR016024">
    <property type="entry name" value="ARM-type_fold"/>
</dbReference>
<dbReference type="Gene3D" id="1.25.10.10">
    <property type="entry name" value="Leucine-rich Repeat Variant"/>
    <property type="match status" value="1"/>
</dbReference>
<feature type="repeat" description="Pumilio" evidence="2">
    <location>
        <begin position="292"/>
        <end position="327"/>
    </location>
</feature>
<dbReference type="GO" id="GO:0003730">
    <property type="term" value="F:mRNA 3'-UTR binding"/>
    <property type="evidence" value="ECO:0007669"/>
    <property type="project" value="TreeGrafter"/>
</dbReference>
<dbReference type="EMBL" id="CAJNOU010000174">
    <property type="protein sequence ID" value="CAF0900955.1"/>
    <property type="molecule type" value="Genomic_DNA"/>
</dbReference>
<accession>A0A813ZNF8</accession>
<dbReference type="PANTHER" id="PTHR12537:SF12">
    <property type="entry name" value="MATERNAL PROTEIN PUMILIO"/>
    <property type="match status" value="1"/>
</dbReference>
<dbReference type="GO" id="GO:0010608">
    <property type="term" value="P:post-transcriptional regulation of gene expression"/>
    <property type="evidence" value="ECO:0007669"/>
    <property type="project" value="TreeGrafter"/>
</dbReference>
<dbReference type="SUPFAM" id="SSF48371">
    <property type="entry name" value="ARM repeat"/>
    <property type="match status" value="1"/>
</dbReference>
<dbReference type="Pfam" id="PF00806">
    <property type="entry name" value="PUF"/>
    <property type="match status" value="4"/>
</dbReference>
<proteinExistence type="predicted"/>
<gene>
    <name evidence="5" type="ORF">SEV965_LOCUS5633</name>
</gene>
<evidence type="ECO:0000256" key="1">
    <source>
        <dbReference type="ARBA" id="ARBA00022737"/>
    </source>
</evidence>
<dbReference type="Proteomes" id="UP000663889">
    <property type="component" value="Unassembled WGS sequence"/>
</dbReference>
<dbReference type="AlphaFoldDB" id="A0A813ZNF8"/>
<dbReference type="PROSITE" id="PS50302">
    <property type="entry name" value="PUM"/>
    <property type="match status" value="4"/>
</dbReference>
<feature type="domain" description="PUM-HD" evidence="4">
    <location>
        <begin position="190"/>
        <end position="422"/>
    </location>
</feature>
<evidence type="ECO:0000256" key="3">
    <source>
        <dbReference type="SAM" id="MobiDB-lite"/>
    </source>
</evidence>
<feature type="repeat" description="Pumilio" evidence="2">
    <location>
        <begin position="256"/>
        <end position="291"/>
    </location>
</feature>
<keyword evidence="1" id="KW-0677">Repeat</keyword>
<name>A0A813ZNF8_9BILA</name>
<evidence type="ECO:0000256" key="2">
    <source>
        <dbReference type="PROSITE-ProRule" id="PRU00317"/>
    </source>
</evidence>
<dbReference type="InterPro" id="IPR011989">
    <property type="entry name" value="ARM-like"/>
</dbReference>